<feature type="compositionally biased region" description="Low complexity" evidence="1">
    <location>
        <begin position="44"/>
        <end position="55"/>
    </location>
</feature>
<accession>A0A813HLR6</accession>
<proteinExistence type="predicted"/>
<comment type="caution">
    <text evidence="2">The sequence shown here is derived from an EMBL/GenBank/DDBJ whole genome shotgun (WGS) entry which is preliminary data.</text>
</comment>
<reference evidence="2" key="1">
    <citation type="submission" date="2021-02" db="EMBL/GenBank/DDBJ databases">
        <authorList>
            <person name="Dougan E. K."/>
            <person name="Rhodes N."/>
            <person name="Thang M."/>
            <person name="Chan C."/>
        </authorList>
    </citation>
    <scope>NUCLEOTIDE SEQUENCE</scope>
</reference>
<gene>
    <name evidence="2" type="ORF">PGLA1383_LOCUS53583</name>
</gene>
<keyword evidence="3" id="KW-1185">Reference proteome</keyword>
<dbReference type="AlphaFoldDB" id="A0A813HLR6"/>
<feature type="region of interest" description="Disordered" evidence="1">
    <location>
        <begin position="1"/>
        <end position="55"/>
    </location>
</feature>
<sequence length="55" mass="6215">MHAAAKGIRPRSQLDTITSERESDSEEEEQPGSALRVHYFPTVNSTNNNRNSTKR</sequence>
<evidence type="ECO:0000256" key="1">
    <source>
        <dbReference type="SAM" id="MobiDB-lite"/>
    </source>
</evidence>
<organism evidence="2 3">
    <name type="scientific">Polarella glacialis</name>
    <name type="common">Dinoflagellate</name>
    <dbReference type="NCBI Taxonomy" id="89957"/>
    <lineage>
        <taxon>Eukaryota</taxon>
        <taxon>Sar</taxon>
        <taxon>Alveolata</taxon>
        <taxon>Dinophyceae</taxon>
        <taxon>Suessiales</taxon>
        <taxon>Suessiaceae</taxon>
        <taxon>Polarella</taxon>
    </lineage>
</organism>
<protein>
    <submittedName>
        <fullName evidence="2">Uncharacterized protein</fullName>
    </submittedName>
</protein>
<evidence type="ECO:0000313" key="2">
    <source>
        <dbReference type="EMBL" id="CAE8638400.1"/>
    </source>
</evidence>
<dbReference type="EMBL" id="CAJNNV010031948">
    <property type="protein sequence ID" value="CAE8638400.1"/>
    <property type="molecule type" value="Genomic_DNA"/>
</dbReference>
<name>A0A813HLR6_POLGL</name>
<evidence type="ECO:0000313" key="3">
    <source>
        <dbReference type="Proteomes" id="UP000654075"/>
    </source>
</evidence>
<dbReference type="Proteomes" id="UP000654075">
    <property type="component" value="Unassembled WGS sequence"/>
</dbReference>